<feature type="signal peptide" evidence="2">
    <location>
        <begin position="1"/>
        <end position="20"/>
    </location>
</feature>
<evidence type="ECO:0000256" key="1">
    <source>
        <dbReference type="SAM" id="MobiDB-lite"/>
    </source>
</evidence>
<dbReference type="EMBL" id="JH159153">
    <property type="protein sequence ID" value="EGZ19213.1"/>
    <property type="molecule type" value="Genomic_DNA"/>
</dbReference>
<name>G4ZAL6_PHYSP</name>
<feature type="compositionally biased region" description="Polar residues" evidence="1">
    <location>
        <begin position="61"/>
        <end position="81"/>
    </location>
</feature>
<evidence type="ECO:0000313" key="4">
    <source>
        <dbReference type="Proteomes" id="UP000002640"/>
    </source>
</evidence>
<dbReference type="RefSeq" id="XP_009521930.1">
    <property type="nucleotide sequence ID" value="XM_009523635.1"/>
</dbReference>
<feature type="chain" id="PRO_5003472279" description="RxLR effector protein" evidence="2">
    <location>
        <begin position="21"/>
        <end position="100"/>
    </location>
</feature>
<keyword evidence="4" id="KW-1185">Reference proteome</keyword>
<feature type="region of interest" description="Disordered" evidence="1">
    <location>
        <begin position="54"/>
        <end position="100"/>
    </location>
</feature>
<dbReference type="Proteomes" id="UP000002640">
    <property type="component" value="Unassembled WGS sequence"/>
</dbReference>
<dbReference type="InParanoid" id="G4ZAL6"/>
<reference evidence="3 4" key="1">
    <citation type="journal article" date="2006" name="Science">
        <title>Phytophthora genome sequences uncover evolutionary origins and mechanisms of pathogenesis.</title>
        <authorList>
            <person name="Tyler B.M."/>
            <person name="Tripathy S."/>
            <person name="Zhang X."/>
            <person name="Dehal P."/>
            <person name="Jiang R.H."/>
            <person name="Aerts A."/>
            <person name="Arredondo F.D."/>
            <person name="Baxter L."/>
            <person name="Bensasson D."/>
            <person name="Beynon J.L."/>
            <person name="Chapman J."/>
            <person name="Damasceno C.M."/>
            <person name="Dorrance A.E."/>
            <person name="Dou D."/>
            <person name="Dickerman A.W."/>
            <person name="Dubchak I.L."/>
            <person name="Garbelotto M."/>
            <person name="Gijzen M."/>
            <person name="Gordon S.G."/>
            <person name="Govers F."/>
            <person name="Grunwald N.J."/>
            <person name="Huang W."/>
            <person name="Ivors K.L."/>
            <person name="Jones R.W."/>
            <person name="Kamoun S."/>
            <person name="Krampis K."/>
            <person name="Lamour K.H."/>
            <person name="Lee M.K."/>
            <person name="McDonald W.H."/>
            <person name="Medina M."/>
            <person name="Meijer H.J."/>
            <person name="Nordberg E.K."/>
            <person name="Maclean D.J."/>
            <person name="Ospina-Giraldo M.D."/>
            <person name="Morris P.F."/>
            <person name="Phuntumart V."/>
            <person name="Putnam N.H."/>
            <person name="Rash S."/>
            <person name="Rose J.K."/>
            <person name="Sakihama Y."/>
            <person name="Salamov A.A."/>
            <person name="Savidor A."/>
            <person name="Scheuring C.F."/>
            <person name="Smith B.M."/>
            <person name="Sobral B.W."/>
            <person name="Terry A."/>
            <person name="Torto-Alalibo T.A."/>
            <person name="Win J."/>
            <person name="Xu Z."/>
            <person name="Zhang H."/>
            <person name="Grigoriev I.V."/>
            <person name="Rokhsar D.S."/>
            <person name="Boore J.L."/>
        </authorList>
    </citation>
    <scope>NUCLEOTIDE SEQUENCE [LARGE SCALE GENOMIC DNA]</scope>
    <source>
        <strain evidence="3 4">P6497</strain>
    </source>
</reference>
<proteinExistence type="predicted"/>
<dbReference type="AlphaFoldDB" id="G4ZAL6"/>
<evidence type="ECO:0008006" key="5">
    <source>
        <dbReference type="Google" id="ProtNLM"/>
    </source>
</evidence>
<sequence>MRSFALVACGVLASTANSFADATSSKTPTAVNQDAASFIVKEGNFVANVTIDIKQEENSQDPESGNSNDDNFTQQETNGSTDAEERALVSPAMKDALKPS</sequence>
<evidence type="ECO:0000256" key="2">
    <source>
        <dbReference type="SAM" id="SignalP"/>
    </source>
</evidence>
<dbReference type="KEGG" id="psoj:PHYSODRAFT_327513"/>
<protein>
    <recommendedName>
        <fullName evidence="5">RxLR effector protein</fullName>
    </recommendedName>
</protein>
<dbReference type="GeneID" id="20645621"/>
<evidence type="ECO:0000313" key="3">
    <source>
        <dbReference type="EMBL" id="EGZ19213.1"/>
    </source>
</evidence>
<accession>G4ZAL6</accession>
<gene>
    <name evidence="3" type="ORF">PHYSODRAFT_327513</name>
</gene>
<organism evidence="3 4">
    <name type="scientific">Phytophthora sojae (strain P6497)</name>
    <name type="common">Soybean stem and root rot agent</name>
    <name type="synonym">Phytophthora megasperma f. sp. glycines</name>
    <dbReference type="NCBI Taxonomy" id="1094619"/>
    <lineage>
        <taxon>Eukaryota</taxon>
        <taxon>Sar</taxon>
        <taxon>Stramenopiles</taxon>
        <taxon>Oomycota</taxon>
        <taxon>Peronosporomycetes</taxon>
        <taxon>Peronosporales</taxon>
        <taxon>Peronosporaceae</taxon>
        <taxon>Phytophthora</taxon>
    </lineage>
</organism>
<keyword evidence="2" id="KW-0732">Signal</keyword>